<evidence type="ECO:0008006" key="3">
    <source>
        <dbReference type="Google" id="ProtNLM"/>
    </source>
</evidence>
<dbReference type="EMBL" id="GL629769">
    <property type="protein sequence ID" value="EFX02802.1"/>
    <property type="molecule type" value="Genomic_DNA"/>
</dbReference>
<dbReference type="InParanoid" id="F0XH35"/>
<reference evidence="1 2" key="1">
    <citation type="journal article" date="2011" name="Proc. Natl. Acad. Sci. U.S.A.">
        <title>Genome and transcriptome analyses of the mountain pine beetle-fungal symbiont Grosmannia clavigera, a lodgepole pine pathogen.</title>
        <authorList>
            <person name="DiGuistini S."/>
            <person name="Wang Y."/>
            <person name="Liao N.Y."/>
            <person name="Taylor G."/>
            <person name="Tanguay P."/>
            <person name="Feau N."/>
            <person name="Henrissat B."/>
            <person name="Chan S.K."/>
            <person name="Hesse-Orce U."/>
            <person name="Alamouti S.M."/>
            <person name="Tsui C.K.M."/>
            <person name="Docking R.T."/>
            <person name="Levasseur A."/>
            <person name="Haridas S."/>
            <person name="Robertson G."/>
            <person name="Birol I."/>
            <person name="Holt R.A."/>
            <person name="Marra M.A."/>
            <person name="Hamelin R.C."/>
            <person name="Hirst M."/>
            <person name="Jones S.J.M."/>
            <person name="Bohlmann J."/>
            <person name="Breuil C."/>
        </authorList>
    </citation>
    <scope>NUCLEOTIDE SEQUENCE [LARGE SCALE GENOMIC DNA]</scope>
    <source>
        <strain evidence="2">kw1407 / UAMH 11150</strain>
    </source>
</reference>
<organism evidence="2">
    <name type="scientific">Grosmannia clavigera (strain kw1407 / UAMH 11150)</name>
    <name type="common">Blue stain fungus</name>
    <name type="synonym">Graphiocladiella clavigera</name>
    <dbReference type="NCBI Taxonomy" id="655863"/>
    <lineage>
        <taxon>Eukaryota</taxon>
        <taxon>Fungi</taxon>
        <taxon>Dikarya</taxon>
        <taxon>Ascomycota</taxon>
        <taxon>Pezizomycotina</taxon>
        <taxon>Sordariomycetes</taxon>
        <taxon>Sordariomycetidae</taxon>
        <taxon>Ophiostomatales</taxon>
        <taxon>Ophiostomataceae</taxon>
        <taxon>Leptographium</taxon>
    </lineage>
</organism>
<dbReference type="AlphaFoldDB" id="F0XH35"/>
<dbReference type="STRING" id="655863.F0XH35"/>
<sequence>MEEALRRTVEADRRFLEEDLMHGSRSAAVFQELNRPLAPCVAQSTLIWAGLELLPPELFLGLCRLLDVQSAIAVSQVSRRTRQLLAAIPEFQLVGQHASETLSLVLRVGLRGRIRPIDMWSAMRTRDCVFCGQFGGFLLVLTVQRCCYGCIRHRGGYRLMCEILFAPETGACLGRCMPPPHEDSEMRIGWSHAIKGFGCQIYATSPQTIADIAETPAMSPFDFREYPSAYLCQPDTSTALPFYDPVAKTLERGAACPGCSYDLVALAHDSFMLQDLIDPDDSYQLYIWNDLQQHVSSCAAALSRLRRLLD</sequence>
<dbReference type="RefSeq" id="XP_014172284.1">
    <property type="nucleotide sequence ID" value="XM_014316809.1"/>
</dbReference>
<dbReference type="OrthoDB" id="5202214at2759"/>
<gene>
    <name evidence="1" type="ORF">CMQ_2731</name>
</gene>
<evidence type="ECO:0000313" key="1">
    <source>
        <dbReference type="EMBL" id="EFX02802.1"/>
    </source>
</evidence>
<proteinExistence type="predicted"/>
<dbReference type="GeneID" id="25975753"/>
<accession>F0XH35</accession>
<dbReference type="Proteomes" id="UP000007796">
    <property type="component" value="Unassembled WGS sequence"/>
</dbReference>
<evidence type="ECO:0000313" key="2">
    <source>
        <dbReference type="Proteomes" id="UP000007796"/>
    </source>
</evidence>
<name>F0XH35_GROCL</name>
<protein>
    <recommendedName>
        <fullName evidence="3">F-box domain-containing protein</fullName>
    </recommendedName>
</protein>
<dbReference type="eggNOG" id="ENOG502SM08">
    <property type="taxonomic scope" value="Eukaryota"/>
</dbReference>
<keyword evidence="2" id="KW-1185">Reference proteome</keyword>
<dbReference type="HOGENOM" id="CLU_040048_0_0_1"/>